<dbReference type="PANTHER" id="PTHR14428">
    <property type="entry name" value="NUCLEOLAR COMPLEX PROTEIN 3"/>
    <property type="match status" value="1"/>
</dbReference>
<evidence type="ECO:0000313" key="12">
    <source>
        <dbReference type="Proteomes" id="UP001566132"/>
    </source>
</evidence>
<comment type="caution">
    <text evidence="11">The sequence shown here is derived from an EMBL/GenBank/DDBJ whole genome shotgun (WGS) entry which is preliminary data.</text>
</comment>
<accession>A0ABD1EJC0</accession>
<feature type="compositionally biased region" description="Basic residues" evidence="8">
    <location>
        <begin position="1"/>
        <end position="34"/>
    </location>
</feature>
<keyword evidence="4" id="KW-0539">Nucleus</keyword>
<dbReference type="InterPro" id="IPR016903">
    <property type="entry name" value="Nucleolar_cplx-assoc_3"/>
</dbReference>
<dbReference type="PANTHER" id="PTHR14428:SF5">
    <property type="entry name" value="NUCLEOLAR COMPLEX PROTEIN 3 HOMOLOG"/>
    <property type="match status" value="1"/>
</dbReference>
<dbReference type="InterPro" id="IPR005612">
    <property type="entry name" value="CCAAT-binding_factor"/>
</dbReference>
<keyword evidence="3 7" id="KW-0175">Coiled coil</keyword>
<gene>
    <name evidence="11" type="ORF">ABEB36_009457</name>
</gene>
<feature type="domain" description="CCAAT-binding factor" evidence="9">
    <location>
        <begin position="541"/>
        <end position="693"/>
    </location>
</feature>
<evidence type="ECO:0000259" key="10">
    <source>
        <dbReference type="Pfam" id="PF07540"/>
    </source>
</evidence>
<comment type="subcellular location">
    <subcellularLocation>
        <location evidence="1">Nucleus</location>
        <location evidence="1">Nucleolus</location>
    </subcellularLocation>
</comment>
<keyword evidence="12" id="KW-1185">Reference proteome</keyword>
<proteinExistence type="inferred from homology"/>
<evidence type="ECO:0000256" key="8">
    <source>
        <dbReference type="SAM" id="MobiDB-lite"/>
    </source>
</evidence>
<sequence>MSVKAKISRVKRNNQKKNKLIKRGVIKKSQKKGKTPANVPQIPKNVSKEEYSAEESDHGEDMLEMIEEEDLEFLKQAITNKSYNILNRVKYSGPPVNKPKKRKLITDDERLENDYENEIDDMSGKRVKALLPIKTQKGLVYKEIVENILEKEQTEKNENPAETEDDKDSIEEEFSLQETDIDISKPISAAQLLATRSETLRQKKIHIGTLSSGLLENPEEKITNLKTLLNLMDDEIPEVFYTIRKLTIVSLLEVFKDILPDYEIKNLNPEGVKLKKDTLKLQKYEENLLAYYKKFLQKLEKFSFMLVKKKGDTRVLTEEDKKLSELSIQTLCSLLVSHPNFNYSQNIAQVIVPFLNHSRRDLRQGVKQSVITIFKEDKKQEITLKILRLVNNYLKTHTQNVNTEILEILLALNLREVNLDAEKEQNIKNKKMQAKKSRIMQLSKKEKKRKKKLEELEKEMMETRAEENRQIKQTNLTEITKIMFNIYFRILKCSENRKILSVCLEGLTKFAHCINLEYYVDMVNILNKLLHEEWLGYKEQLHCIQTIFILLSGQGEAVNIDPTRFYVNLYRDLLTTHAGRNHDNIFIVLKTLIDSLIKRRKKITNKRIINFVKRLTTLSLQLLHNGSLGCLGMVKVLMQLNRSTDILLDLDNSGGEGQYQPEIHDPEYANASNTALFETSLLSTHYHPVVRKFSRNIASGVPSTGDGSLPLEYGKLTIEQLYENYDISQMAFNPAIPVVKTVITRSRPVNKIFLSSTFSEECRIILKVKKERELFWISS</sequence>
<dbReference type="Proteomes" id="UP001566132">
    <property type="component" value="Unassembled WGS sequence"/>
</dbReference>
<evidence type="ECO:0000256" key="5">
    <source>
        <dbReference type="ARBA" id="ARBA00032701"/>
    </source>
</evidence>
<dbReference type="InterPro" id="IPR016024">
    <property type="entry name" value="ARM-type_fold"/>
</dbReference>
<evidence type="ECO:0000259" key="9">
    <source>
        <dbReference type="Pfam" id="PF03914"/>
    </source>
</evidence>
<protein>
    <recommendedName>
        <fullName evidence="6">NOC3-like protein</fullName>
    </recommendedName>
    <alternativeName>
        <fullName evidence="5">Nucleolar complex-associated protein 3-like protein</fullName>
    </alternativeName>
</protein>
<organism evidence="11 12">
    <name type="scientific">Hypothenemus hampei</name>
    <name type="common">Coffee berry borer</name>
    <dbReference type="NCBI Taxonomy" id="57062"/>
    <lineage>
        <taxon>Eukaryota</taxon>
        <taxon>Metazoa</taxon>
        <taxon>Ecdysozoa</taxon>
        <taxon>Arthropoda</taxon>
        <taxon>Hexapoda</taxon>
        <taxon>Insecta</taxon>
        <taxon>Pterygota</taxon>
        <taxon>Neoptera</taxon>
        <taxon>Endopterygota</taxon>
        <taxon>Coleoptera</taxon>
        <taxon>Polyphaga</taxon>
        <taxon>Cucujiformia</taxon>
        <taxon>Curculionidae</taxon>
        <taxon>Scolytinae</taxon>
        <taxon>Hypothenemus</taxon>
    </lineage>
</organism>
<evidence type="ECO:0000256" key="7">
    <source>
        <dbReference type="SAM" id="Coils"/>
    </source>
</evidence>
<evidence type="ECO:0000313" key="11">
    <source>
        <dbReference type="EMBL" id="KAL1493765.1"/>
    </source>
</evidence>
<dbReference type="InterPro" id="IPR011501">
    <property type="entry name" value="Noc3_N"/>
</dbReference>
<reference evidence="11 12" key="1">
    <citation type="submission" date="2024-05" db="EMBL/GenBank/DDBJ databases">
        <title>Genetic variation in Jamaican populations of the coffee berry borer (Hypothenemus hampei).</title>
        <authorList>
            <person name="Errbii M."/>
            <person name="Myrie A."/>
        </authorList>
    </citation>
    <scope>NUCLEOTIDE SEQUENCE [LARGE SCALE GENOMIC DNA]</scope>
    <source>
        <strain evidence="11">JA-Hopewell-2020-01-JO</strain>
        <tissue evidence="11">Whole body</tissue>
    </source>
</reference>
<dbReference type="SUPFAM" id="SSF48371">
    <property type="entry name" value="ARM repeat"/>
    <property type="match status" value="1"/>
</dbReference>
<feature type="domain" description="Nucleolar complex-associated protein 3 N-terminal" evidence="10">
    <location>
        <begin position="202"/>
        <end position="295"/>
    </location>
</feature>
<dbReference type="Pfam" id="PF03914">
    <property type="entry name" value="CBF"/>
    <property type="match status" value="1"/>
</dbReference>
<feature type="region of interest" description="Disordered" evidence="8">
    <location>
        <begin position="1"/>
        <end position="58"/>
    </location>
</feature>
<evidence type="ECO:0000256" key="6">
    <source>
        <dbReference type="ARBA" id="ARBA00032937"/>
    </source>
</evidence>
<feature type="coiled-coil region" evidence="7">
    <location>
        <begin position="439"/>
        <end position="473"/>
    </location>
</feature>
<name>A0ABD1EJC0_HYPHA</name>
<dbReference type="EMBL" id="JBDJPC010000007">
    <property type="protein sequence ID" value="KAL1493765.1"/>
    <property type="molecule type" value="Genomic_DNA"/>
</dbReference>
<evidence type="ECO:0000256" key="2">
    <source>
        <dbReference type="ARBA" id="ARBA00007797"/>
    </source>
</evidence>
<evidence type="ECO:0000256" key="4">
    <source>
        <dbReference type="ARBA" id="ARBA00023242"/>
    </source>
</evidence>
<feature type="compositionally biased region" description="Basic and acidic residues" evidence="8">
    <location>
        <begin position="46"/>
        <end position="58"/>
    </location>
</feature>
<dbReference type="Pfam" id="PF07540">
    <property type="entry name" value="NOC3p"/>
    <property type="match status" value="1"/>
</dbReference>
<evidence type="ECO:0000256" key="1">
    <source>
        <dbReference type="ARBA" id="ARBA00004604"/>
    </source>
</evidence>
<dbReference type="GO" id="GO:0005730">
    <property type="term" value="C:nucleolus"/>
    <property type="evidence" value="ECO:0007669"/>
    <property type="project" value="UniProtKB-SubCell"/>
</dbReference>
<comment type="similarity">
    <text evidence="2">Belongs to the CBF/MAK21 family.</text>
</comment>
<evidence type="ECO:0000256" key="3">
    <source>
        <dbReference type="ARBA" id="ARBA00023054"/>
    </source>
</evidence>
<dbReference type="AlphaFoldDB" id="A0ABD1EJC0"/>